<organism evidence="1 2">
    <name type="scientific">Planoprotostelium fungivorum</name>
    <dbReference type="NCBI Taxonomy" id="1890364"/>
    <lineage>
        <taxon>Eukaryota</taxon>
        <taxon>Amoebozoa</taxon>
        <taxon>Evosea</taxon>
        <taxon>Variosea</taxon>
        <taxon>Cavosteliida</taxon>
        <taxon>Cavosteliaceae</taxon>
        <taxon>Planoprotostelium</taxon>
    </lineage>
</organism>
<feature type="non-terminal residue" evidence="1">
    <location>
        <position position="118"/>
    </location>
</feature>
<accession>A0A2P6MMH2</accession>
<dbReference type="EMBL" id="MDYQ01000760">
    <property type="protein sequence ID" value="PRP72897.1"/>
    <property type="molecule type" value="Genomic_DNA"/>
</dbReference>
<gene>
    <name evidence="1" type="ORF">PROFUN_17099</name>
</gene>
<name>A0A2P6MMH2_9EUKA</name>
<keyword evidence="2" id="KW-1185">Reference proteome</keyword>
<comment type="caution">
    <text evidence="1">The sequence shown here is derived from an EMBL/GenBank/DDBJ whole genome shotgun (WGS) entry which is preliminary data.</text>
</comment>
<protein>
    <submittedName>
        <fullName evidence="1">Uncharacterized protein</fullName>
    </submittedName>
</protein>
<dbReference type="Proteomes" id="UP000241769">
    <property type="component" value="Unassembled WGS sequence"/>
</dbReference>
<dbReference type="AlphaFoldDB" id="A0A2P6MMH2"/>
<evidence type="ECO:0000313" key="1">
    <source>
        <dbReference type="EMBL" id="PRP72897.1"/>
    </source>
</evidence>
<sequence length="118" mass="13461">MEFVRFKDMSDSYLQEQRRGLHRTTQSVTSLFNSLSLDHPNGSTFTLLPIMEQLVARLYRYNPVFGLVKDISMDDNEMTNDVRSITNKDLISPSGLLDSLLDEDTKNLSVLGCSIRSR</sequence>
<proteinExistence type="predicted"/>
<dbReference type="InParanoid" id="A0A2P6MMH2"/>
<evidence type="ECO:0000313" key="2">
    <source>
        <dbReference type="Proteomes" id="UP000241769"/>
    </source>
</evidence>
<reference evidence="1 2" key="1">
    <citation type="journal article" date="2018" name="Genome Biol. Evol.">
        <title>Multiple Roots of Fruiting Body Formation in Amoebozoa.</title>
        <authorList>
            <person name="Hillmann F."/>
            <person name="Forbes G."/>
            <person name="Novohradska S."/>
            <person name="Ferling I."/>
            <person name="Riege K."/>
            <person name="Groth M."/>
            <person name="Westermann M."/>
            <person name="Marz M."/>
            <person name="Spaller T."/>
            <person name="Winckler T."/>
            <person name="Schaap P."/>
            <person name="Glockner G."/>
        </authorList>
    </citation>
    <scope>NUCLEOTIDE SEQUENCE [LARGE SCALE GENOMIC DNA]</scope>
    <source>
        <strain evidence="1 2">Jena</strain>
    </source>
</reference>